<dbReference type="SUPFAM" id="SSF69572">
    <property type="entry name" value="Activating enzymes of the ubiquitin-like proteins"/>
    <property type="match status" value="1"/>
</dbReference>
<keyword evidence="4 6" id="KW-0653">Protein transport</keyword>
<dbReference type="InterPro" id="IPR006285">
    <property type="entry name" value="Atg7"/>
</dbReference>
<evidence type="ECO:0000256" key="5">
    <source>
        <dbReference type="ARBA" id="ARBA00023006"/>
    </source>
</evidence>
<keyword evidence="3 6" id="KW-0813">Transport</keyword>
<keyword evidence="5 6" id="KW-0072">Autophagy</keyword>
<evidence type="ECO:0000256" key="6">
    <source>
        <dbReference type="RuleBase" id="RU366022"/>
    </source>
</evidence>
<comment type="subunit">
    <text evidence="6">Homodimer.</text>
</comment>
<evidence type="ECO:0000256" key="1">
    <source>
        <dbReference type="ARBA" id="ARBA00010931"/>
    </source>
</evidence>
<evidence type="ECO:0000256" key="4">
    <source>
        <dbReference type="ARBA" id="ARBA00022927"/>
    </source>
</evidence>
<dbReference type="InterPro" id="IPR035985">
    <property type="entry name" value="Ubiquitin-activating_enz"/>
</dbReference>
<reference evidence="9 10" key="1">
    <citation type="submission" date="2021-04" db="EMBL/GenBank/DDBJ databases">
        <authorList>
            <person name="Bliznina A."/>
        </authorList>
    </citation>
    <scope>NUCLEOTIDE SEQUENCE [LARGE SCALE GENOMIC DNA]</scope>
</reference>
<dbReference type="Proteomes" id="UP001158576">
    <property type="component" value="Chromosome 2"/>
</dbReference>
<keyword evidence="10" id="KW-1185">Reference proteome</keyword>
<organism evidence="9 10">
    <name type="scientific">Oikopleura dioica</name>
    <name type="common">Tunicate</name>
    <dbReference type="NCBI Taxonomy" id="34765"/>
    <lineage>
        <taxon>Eukaryota</taxon>
        <taxon>Metazoa</taxon>
        <taxon>Chordata</taxon>
        <taxon>Tunicata</taxon>
        <taxon>Appendicularia</taxon>
        <taxon>Copelata</taxon>
        <taxon>Oikopleuridae</taxon>
        <taxon>Oikopleura</taxon>
    </lineage>
</organism>
<dbReference type="InterPro" id="IPR042523">
    <property type="entry name" value="Atg7_N_2"/>
</dbReference>
<comment type="function">
    <text evidence="6">E1-like activating enzyme involved in the 2 ubiquitin-like systems required for autophagy.</text>
</comment>
<dbReference type="NCBIfam" id="TIGR01381">
    <property type="entry name" value="E1_like_apg7"/>
    <property type="match status" value="1"/>
</dbReference>
<evidence type="ECO:0000313" key="10">
    <source>
        <dbReference type="Proteomes" id="UP001158576"/>
    </source>
</evidence>
<evidence type="ECO:0000259" key="7">
    <source>
        <dbReference type="Pfam" id="PF00899"/>
    </source>
</evidence>
<protein>
    <recommendedName>
        <fullName evidence="2 6">Ubiquitin-like modifier-activating enzyme ATG7</fullName>
    </recommendedName>
    <alternativeName>
        <fullName evidence="6">Autophagy-related protein 7</fullName>
    </alternativeName>
</protein>
<dbReference type="InterPro" id="IPR045886">
    <property type="entry name" value="ThiF/MoeB/HesA"/>
</dbReference>
<sequence>MSEQVLKFIPVKSVIDPGFWESLTKKKLDEWKLDDSEKPLEWSYSPGKSFIRFDYDALEKPSSVSCGTLRNFNTIEDFKKLDKKEYLKEALGEIRNNIQNSDSIEWQRLFLPKIITFSDLKKYHYTFWVCFPTMKLSKPISIKSSRSLNATELQQLEHSEQHKENFFLLVKNHRRPFQQATKIIKEEGKDANVVFCFEDHVNQDETPENAVGIMARNLIFFIWSRLGLNQFKICSVRSTLKQENGSFSRDFSSSRLYELCISNDTEETNGAGWEPFKDKLAPKKIDLSASMDSRQLAANAVDLNLKLMKWRLQPSIDLEIIKEKRILLLGSGTLGCNVARALIGWGVRHITFVDNGKVSYSNPVRQSLFNFADSEKKAAKVEAAAASLALISPNVTTRGVKLSIPMPGHHIDLETTSSSVKELESLISEHDVVYLLMDTRESRWLPTVIGKSMDKLVINAALGFDTFMVMRHGVSPERDTGDLQLSAAEESKTGARICHLGCYFCNDVVAPANSTADRTLDQQCTVSRPGLSMIAAAYAAELMVSVLQHRDGIRAKAGVRPNDHEESCLGLVPHQIRGFLGQMHTILPTTEAFEQCTACSSRIIKHYQEGGIDFLMNVFNSSAGFLEDLTGLTELHAAAAEIEILGFSSDDE</sequence>
<dbReference type="InterPro" id="IPR042522">
    <property type="entry name" value="Atg7_N_1"/>
</dbReference>
<dbReference type="PANTHER" id="PTHR10953:SF3">
    <property type="entry name" value="UBIQUITIN-LIKE MODIFIER-ACTIVATING ENZYME ATG7"/>
    <property type="match status" value="1"/>
</dbReference>
<feature type="domain" description="THIF-type NAD/FAD binding fold" evidence="7">
    <location>
        <begin position="313"/>
        <end position="550"/>
    </location>
</feature>
<name>A0ABN7T7M2_OIKDI</name>
<dbReference type="Gene3D" id="3.40.140.100">
    <property type="entry name" value="Ubiquitin-like modifier-activating enzyme ATG7 C-terminal domain"/>
    <property type="match status" value="1"/>
</dbReference>
<keyword evidence="6" id="KW-0963">Cytoplasm</keyword>
<accession>A0ABN7T7M2</accession>
<dbReference type="Gene3D" id="3.40.140.70">
    <property type="entry name" value="Ubiquitin-like modifier-activating enzyme ATG7 N-terminal domain"/>
    <property type="match status" value="1"/>
</dbReference>
<dbReference type="Pfam" id="PF16420">
    <property type="entry name" value="ATG7_N"/>
    <property type="match status" value="1"/>
</dbReference>
<dbReference type="PANTHER" id="PTHR10953">
    <property type="entry name" value="UBIQUITIN-ACTIVATING ENZYME E1"/>
    <property type="match status" value="1"/>
</dbReference>
<comment type="similarity">
    <text evidence="1 6">Belongs to the ATG7 family.</text>
</comment>
<dbReference type="EMBL" id="OU015567">
    <property type="protein sequence ID" value="CAG5113469.1"/>
    <property type="molecule type" value="Genomic_DNA"/>
</dbReference>
<feature type="domain" description="Ubiquitin-like modifier-activating enzyme Atg7 N-terminal" evidence="8">
    <location>
        <begin position="6"/>
        <end position="291"/>
    </location>
</feature>
<evidence type="ECO:0000256" key="2">
    <source>
        <dbReference type="ARBA" id="ARBA00017647"/>
    </source>
</evidence>
<gene>
    <name evidence="9" type="ORF">OKIOD_LOCUS16341</name>
</gene>
<keyword evidence="6" id="KW-0833">Ubl conjugation pathway</keyword>
<evidence type="ECO:0000259" key="8">
    <source>
        <dbReference type="Pfam" id="PF16420"/>
    </source>
</evidence>
<dbReference type="Pfam" id="PF00899">
    <property type="entry name" value="ThiF"/>
    <property type="match status" value="1"/>
</dbReference>
<dbReference type="InterPro" id="IPR000594">
    <property type="entry name" value="ThiF_NAD_FAD-bd"/>
</dbReference>
<evidence type="ECO:0000313" key="9">
    <source>
        <dbReference type="EMBL" id="CAG5113469.1"/>
    </source>
</evidence>
<comment type="subcellular location">
    <subcellularLocation>
        <location evidence="6">Cytoplasm</location>
    </subcellularLocation>
    <subcellularLocation>
        <location evidence="6">Preautophagosomal structure</location>
    </subcellularLocation>
</comment>
<dbReference type="InterPro" id="IPR032197">
    <property type="entry name" value="Atg7_N"/>
</dbReference>
<proteinExistence type="inferred from homology"/>
<evidence type="ECO:0000256" key="3">
    <source>
        <dbReference type="ARBA" id="ARBA00022448"/>
    </source>
</evidence>
<dbReference type="Gene3D" id="3.40.50.720">
    <property type="entry name" value="NAD(P)-binding Rossmann-like Domain"/>
    <property type="match status" value="1"/>
</dbReference>